<dbReference type="PANTHER" id="PTHR47559">
    <property type="entry name" value="OS03G0844900 PROTEIN"/>
    <property type="match status" value="1"/>
</dbReference>
<accession>A0A0G0G7N1</accession>
<evidence type="ECO:0000313" key="3">
    <source>
        <dbReference type="EMBL" id="KKQ27083.1"/>
    </source>
</evidence>
<dbReference type="Gene3D" id="2.40.50.140">
    <property type="entry name" value="Nucleic acid-binding proteins"/>
    <property type="match status" value="4"/>
</dbReference>
<dbReference type="GO" id="GO:0003676">
    <property type="term" value="F:nucleic acid binding"/>
    <property type="evidence" value="ECO:0007669"/>
    <property type="project" value="InterPro"/>
</dbReference>
<dbReference type="CDD" id="cd04465">
    <property type="entry name" value="S1_RPS1_repeat_ec2_hs2"/>
    <property type="match status" value="1"/>
</dbReference>
<feature type="compositionally biased region" description="Basic and acidic residues" evidence="1">
    <location>
        <begin position="381"/>
        <end position="396"/>
    </location>
</feature>
<dbReference type="InterPro" id="IPR003029">
    <property type="entry name" value="S1_domain"/>
</dbReference>
<dbReference type="InterPro" id="IPR012340">
    <property type="entry name" value="NA-bd_OB-fold"/>
</dbReference>
<dbReference type="PANTHER" id="PTHR47559:SF1">
    <property type="entry name" value="OS03G0844900 PROTEIN"/>
    <property type="match status" value="1"/>
</dbReference>
<feature type="domain" description="S1 motif" evidence="2">
    <location>
        <begin position="122"/>
        <end position="200"/>
    </location>
</feature>
<dbReference type="PATRIC" id="fig|1619046.3.peg.910"/>
<sequence length="414" mass="46179">MTVKKDSAEEKNPELDSSKKSFLELVKDFFAKLPKEGDLVKGKVVSITNGAVRIDIDGVAVGVVRGKELFGESHTYSDLKIGDEVEATVLEQENEMGEMELSFRVAGNKLVWTKMDEYRKDGITINAKVTNANKGGLMMQTDALQGFMPVSQLNPDHYPRVPGGDKNRILEHLKSLVGQNLQVKVIDVNEADNKLIVSEKAVWEDEQKAVLDSFKVGDIVEGEVSALTSFGAFIKFGENMEGLVHISEIVWQRIDHPKDVLKVGDKVQAQIIDINKSKIYLSMRRLVEDPWKKVKDKYKVGDIVEGLIHKTELFGLMIKLDDEIHGLAHLSELTDSPDVDNKALKEKFAVGSKHNFEIISIEPSEHRLGLKLEGVKGKKPVKAEKAEKKVKEDKVEVQTQDLASVPEVEETKAE</sequence>
<dbReference type="SUPFAM" id="SSF50249">
    <property type="entry name" value="Nucleic acid-binding proteins"/>
    <property type="match status" value="4"/>
</dbReference>
<dbReference type="PRINTS" id="PR00681">
    <property type="entry name" value="RIBOSOMALS1"/>
</dbReference>
<feature type="domain" description="S1 motif" evidence="2">
    <location>
        <begin position="37"/>
        <end position="104"/>
    </location>
</feature>
<protein>
    <submittedName>
        <fullName evidence="3">RNA binding S1 domain protein</fullName>
    </submittedName>
</protein>
<feature type="domain" description="S1 motif" evidence="2">
    <location>
        <begin position="217"/>
        <end position="284"/>
    </location>
</feature>
<dbReference type="Proteomes" id="UP000034849">
    <property type="component" value="Unassembled WGS sequence"/>
</dbReference>
<dbReference type="STRING" id="1619046.US42_C0015G0026"/>
<feature type="domain" description="S1 motif" evidence="2">
    <location>
        <begin position="301"/>
        <end position="373"/>
    </location>
</feature>
<dbReference type="Pfam" id="PF00575">
    <property type="entry name" value="S1"/>
    <property type="match status" value="3"/>
</dbReference>
<comment type="caution">
    <text evidence="3">The sequence shown here is derived from an EMBL/GenBank/DDBJ whole genome shotgun (WGS) entry which is preliminary data.</text>
</comment>
<gene>
    <name evidence="3" type="ORF">US42_C0015G0026</name>
</gene>
<evidence type="ECO:0000256" key="1">
    <source>
        <dbReference type="SAM" id="MobiDB-lite"/>
    </source>
</evidence>
<dbReference type="InterPro" id="IPR052757">
    <property type="entry name" value="Ribosomal_protein_S1"/>
</dbReference>
<dbReference type="SMART" id="SM00316">
    <property type="entry name" value="S1"/>
    <property type="match status" value="4"/>
</dbReference>
<evidence type="ECO:0000313" key="4">
    <source>
        <dbReference type="Proteomes" id="UP000034849"/>
    </source>
</evidence>
<organism evidence="3 4">
    <name type="scientific">Candidatus Magasanikbacteria bacterium GW2011_GWC2_37_14</name>
    <dbReference type="NCBI Taxonomy" id="1619046"/>
    <lineage>
        <taxon>Bacteria</taxon>
        <taxon>Candidatus Magasanikiibacteriota</taxon>
    </lineage>
</organism>
<evidence type="ECO:0000259" key="2">
    <source>
        <dbReference type="PROSITE" id="PS50126"/>
    </source>
</evidence>
<dbReference type="EMBL" id="LBSX01000015">
    <property type="protein sequence ID" value="KKQ27083.1"/>
    <property type="molecule type" value="Genomic_DNA"/>
</dbReference>
<dbReference type="AlphaFoldDB" id="A0A0G0G7N1"/>
<proteinExistence type="predicted"/>
<dbReference type="InterPro" id="IPR035104">
    <property type="entry name" value="Ribosomal_protein_S1-like"/>
</dbReference>
<reference evidence="3 4" key="1">
    <citation type="journal article" date="2015" name="Nature">
        <title>rRNA introns, odd ribosomes, and small enigmatic genomes across a large radiation of phyla.</title>
        <authorList>
            <person name="Brown C.T."/>
            <person name="Hug L.A."/>
            <person name="Thomas B.C."/>
            <person name="Sharon I."/>
            <person name="Castelle C.J."/>
            <person name="Singh A."/>
            <person name="Wilkins M.J."/>
            <person name="Williams K.H."/>
            <person name="Banfield J.F."/>
        </authorList>
    </citation>
    <scope>NUCLEOTIDE SEQUENCE [LARGE SCALE GENOMIC DNA]</scope>
</reference>
<feature type="region of interest" description="Disordered" evidence="1">
    <location>
        <begin position="381"/>
        <end position="414"/>
    </location>
</feature>
<name>A0A0G0G7N1_9BACT</name>
<dbReference type="PROSITE" id="PS50126">
    <property type="entry name" value="S1"/>
    <property type="match status" value="4"/>
</dbReference>